<name>A0ABQ2JGR4_9ACTN</name>
<gene>
    <name evidence="1" type="ORF">GCM10012285_28110</name>
</gene>
<accession>A0ABQ2JGR4</accession>
<keyword evidence="2" id="KW-1185">Reference proteome</keyword>
<evidence type="ECO:0000313" key="1">
    <source>
        <dbReference type="EMBL" id="GGN44944.1"/>
    </source>
</evidence>
<dbReference type="EMBL" id="BMND01000009">
    <property type="protein sequence ID" value="GGN44944.1"/>
    <property type="molecule type" value="Genomic_DNA"/>
</dbReference>
<proteinExistence type="predicted"/>
<sequence>MRRREQAAAEEARRDKARAAAQERAECERQAAATWAADRCAGCEAVQRAL</sequence>
<protein>
    <submittedName>
        <fullName evidence="1">Uncharacterized protein</fullName>
    </submittedName>
</protein>
<organism evidence="1 2">
    <name type="scientific">Streptomyces kronopolitis</name>
    <dbReference type="NCBI Taxonomy" id="1612435"/>
    <lineage>
        <taxon>Bacteria</taxon>
        <taxon>Bacillati</taxon>
        <taxon>Actinomycetota</taxon>
        <taxon>Actinomycetes</taxon>
        <taxon>Kitasatosporales</taxon>
        <taxon>Streptomycetaceae</taxon>
        <taxon>Streptomyces</taxon>
    </lineage>
</organism>
<evidence type="ECO:0000313" key="2">
    <source>
        <dbReference type="Proteomes" id="UP000600080"/>
    </source>
</evidence>
<comment type="caution">
    <text evidence="1">The sequence shown here is derived from an EMBL/GenBank/DDBJ whole genome shotgun (WGS) entry which is preliminary data.</text>
</comment>
<dbReference type="Proteomes" id="UP000600080">
    <property type="component" value="Unassembled WGS sequence"/>
</dbReference>
<reference evidence="2" key="1">
    <citation type="journal article" date="2019" name="Int. J. Syst. Evol. Microbiol.">
        <title>The Global Catalogue of Microorganisms (GCM) 10K type strain sequencing project: providing services to taxonomists for standard genome sequencing and annotation.</title>
        <authorList>
            <consortium name="The Broad Institute Genomics Platform"/>
            <consortium name="The Broad Institute Genome Sequencing Center for Infectious Disease"/>
            <person name="Wu L."/>
            <person name="Ma J."/>
        </authorList>
    </citation>
    <scope>NUCLEOTIDE SEQUENCE [LARGE SCALE GENOMIC DNA]</scope>
    <source>
        <strain evidence="2">CGMCC 4.7323</strain>
    </source>
</reference>